<comment type="caution">
    <text evidence="3">The sequence shown here is derived from an EMBL/GenBank/DDBJ whole genome shotgun (WGS) entry which is preliminary data.</text>
</comment>
<keyword evidence="2" id="KW-1133">Transmembrane helix</keyword>
<accession>A0AAW6RIP5</accession>
<evidence type="ECO:0000256" key="1">
    <source>
        <dbReference type="SAM" id="MobiDB-lite"/>
    </source>
</evidence>
<keyword evidence="2" id="KW-0812">Transmembrane</keyword>
<feature type="transmembrane region" description="Helical" evidence="2">
    <location>
        <begin position="20"/>
        <end position="53"/>
    </location>
</feature>
<proteinExistence type="predicted"/>
<dbReference type="Proteomes" id="UP001237156">
    <property type="component" value="Unassembled WGS sequence"/>
</dbReference>
<evidence type="ECO:0000313" key="4">
    <source>
        <dbReference type="Proteomes" id="UP001237156"/>
    </source>
</evidence>
<dbReference type="EMBL" id="JARVII010000027">
    <property type="protein sequence ID" value="MDG9700228.1"/>
    <property type="molecule type" value="Genomic_DNA"/>
</dbReference>
<keyword evidence="4" id="KW-1185">Reference proteome</keyword>
<name>A0AAW6RIP5_9BURK</name>
<dbReference type="RefSeq" id="WP_279524987.1">
    <property type="nucleotide sequence ID" value="NZ_JARVII010000027.1"/>
</dbReference>
<reference evidence="3 4" key="1">
    <citation type="submission" date="2023-04" db="EMBL/GenBank/DDBJ databases">
        <title>Ottowia paracancer sp. nov., isolated from human stomach.</title>
        <authorList>
            <person name="Song Y."/>
        </authorList>
    </citation>
    <scope>NUCLEOTIDE SEQUENCE [LARGE SCALE GENOMIC DNA]</scope>
    <source>
        <strain evidence="3 4">10c7w1</strain>
    </source>
</reference>
<organism evidence="3 4">
    <name type="scientific">Ottowia cancrivicina</name>
    <dbReference type="NCBI Taxonomy" id="3040346"/>
    <lineage>
        <taxon>Bacteria</taxon>
        <taxon>Pseudomonadati</taxon>
        <taxon>Pseudomonadota</taxon>
        <taxon>Betaproteobacteria</taxon>
        <taxon>Burkholderiales</taxon>
        <taxon>Comamonadaceae</taxon>
        <taxon>Ottowia</taxon>
    </lineage>
</organism>
<feature type="region of interest" description="Disordered" evidence="1">
    <location>
        <begin position="75"/>
        <end position="96"/>
    </location>
</feature>
<sequence length="115" mass="12455">MSRPSFPDSASNPFSRFLAAVLRALFVLGALALTILLLLAVAVVVIVSLLAAWLAGRRASPADFWQQRWSRWGGSARWPRSRSQPAATPADAVQDIAWRDVPANAGKSENAGEER</sequence>
<keyword evidence="2" id="KW-0472">Membrane</keyword>
<gene>
    <name evidence="3" type="ORF">QB898_11000</name>
</gene>
<dbReference type="AlphaFoldDB" id="A0AAW6RIP5"/>
<evidence type="ECO:0000313" key="3">
    <source>
        <dbReference type="EMBL" id="MDG9700228.1"/>
    </source>
</evidence>
<protein>
    <submittedName>
        <fullName evidence="3">Uncharacterized protein</fullName>
    </submittedName>
</protein>
<evidence type="ECO:0000256" key="2">
    <source>
        <dbReference type="SAM" id="Phobius"/>
    </source>
</evidence>